<reference evidence="4 5" key="1">
    <citation type="submission" date="2019-04" db="EMBL/GenBank/DDBJ databases">
        <title>Deinococcus metalilatus MA1002 mutant No.5.</title>
        <authorList>
            <person name="Park W."/>
            <person name="Park C."/>
        </authorList>
    </citation>
    <scope>NUCLEOTIDE SEQUENCE [LARGE SCALE GENOMIC DNA]</scope>
    <source>
        <strain evidence="4 5">MA1002-m5</strain>
    </source>
</reference>
<name>A0AAJ5JXD5_9DEIO</name>
<keyword evidence="2 3" id="KW-0732">Signal</keyword>
<dbReference type="SUPFAM" id="SSF111384">
    <property type="entry name" value="OmpH-like"/>
    <property type="match status" value="1"/>
</dbReference>
<dbReference type="PANTHER" id="PTHR35089:SF1">
    <property type="entry name" value="CHAPERONE PROTEIN SKP"/>
    <property type="match status" value="1"/>
</dbReference>
<dbReference type="GO" id="GO:0005829">
    <property type="term" value="C:cytosol"/>
    <property type="evidence" value="ECO:0007669"/>
    <property type="project" value="TreeGrafter"/>
</dbReference>
<evidence type="ECO:0000256" key="2">
    <source>
        <dbReference type="ARBA" id="ARBA00022729"/>
    </source>
</evidence>
<dbReference type="PANTHER" id="PTHR35089">
    <property type="entry name" value="CHAPERONE PROTEIN SKP"/>
    <property type="match status" value="1"/>
</dbReference>
<feature type="signal peptide" evidence="3">
    <location>
        <begin position="1"/>
        <end position="42"/>
    </location>
</feature>
<dbReference type="Proteomes" id="UP000308000">
    <property type="component" value="Unassembled WGS sequence"/>
</dbReference>
<evidence type="ECO:0000313" key="4">
    <source>
        <dbReference type="EMBL" id="TLK21580.1"/>
    </source>
</evidence>
<comment type="caution">
    <text evidence="4">The sequence shown here is derived from an EMBL/GenBank/DDBJ whole genome shotgun (WGS) entry which is preliminary data.</text>
</comment>
<feature type="chain" id="PRO_5042496797" evidence="3">
    <location>
        <begin position="43"/>
        <end position="179"/>
    </location>
</feature>
<dbReference type="Gene3D" id="3.30.910.20">
    <property type="entry name" value="Skp domain"/>
    <property type="match status" value="1"/>
</dbReference>
<dbReference type="GO" id="GO:0050821">
    <property type="term" value="P:protein stabilization"/>
    <property type="evidence" value="ECO:0007669"/>
    <property type="project" value="TreeGrafter"/>
</dbReference>
<comment type="similarity">
    <text evidence="1">Belongs to the Skp family.</text>
</comment>
<gene>
    <name evidence="4" type="ORF">FCS05_18855</name>
</gene>
<dbReference type="InterPro" id="IPR005632">
    <property type="entry name" value="Chaperone_Skp"/>
</dbReference>
<protein>
    <submittedName>
        <fullName evidence="4">OmpH family outer membrane protein</fullName>
    </submittedName>
</protein>
<organism evidence="4 5">
    <name type="scientific">Deinococcus metallilatus</name>
    <dbReference type="NCBI Taxonomy" id="1211322"/>
    <lineage>
        <taxon>Bacteria</taxon>
        <taxon>Thermotogati</taxon>
        <taxon>Deinococcota</taxon>
        <taxon>Deinococci</taxon>
        <taxon>Deinococcales</taxon>
        <taxon>Deinococcaceae</taxon>
        <taxon>Deinococcus</taxon>
    </lineage>
</organism>
<dbReference type="AlphaFoldDB" id="A0AAJ5JXD5"/>
<dbReference type="GO" id="GO:0051082">
    <property type="term" value="F:unfolded protein binding"/>
    <property type="evidence" value="ECO:0007669"/>
    <property type="project" value="InterPro"/>
</dbReference>
<dbReference type="InterPro" id="IPR024930">
    <property type="entry name" value="Skp_dom_sf"/>
</dbReference>
<dbReference type="SMART" id="SM00935">
    <property type="entry name" value="OmpH"/>
    <property type="match status" value="1"/>
</dbReference>
<evidence type="ECO:0000256" key="3">
    <source>
        <dbReference type="SAM" id="SignalP"/>
    </source>
</evidence>
<dbReference type="Pfam" id="PF03938">
    <property type="entry name" value="OmpH"/>
    <property type="match status" value="1"/>
</dbReference>
<proteinExistence type="inferred from homology"/>
<evidence type="ECO:0000256" key="1">
    <source>
        <dbReference type="ARBA" id="ARBA00009091"/>
    </source>
</evidence>
<evidence type="ECO:0000313" key="5">
    <source>
        <dbReference type="Proteomes" id="UP000308000"/>
    </source>
</evidence>
<accession>A0AAJ5JXD5</accession>
<dbReference type="EMBL" id="VBRC01000021">
    <property type="protein sequence ID" value="TLK21580.1"/>
    <property type="molecule type" value="Genomic_DNA"/>
</dbReference>
<sequence>MKGFIRLRKGRASLPGMKMNAKALAPLALVAAFGLGAVTPHAQTAPQKIGFVDVQKLLSAHPNDKDIKAIQDKANTELGALDQQIKAIDAKGASATAAEKQNRDALVKTIQAKAKAYDDQMKPKVDAVEKAVDAAVSSAAKANGYGIVMDRNVAASSGLVVYADNSTELTDAALKALKP</sequence>